<dbReference type="EMBL" id="AZIL01002467">
    <property type="protein sequence ID" value="EWM21468.1"/>
    <property type="molecule type" value="Genomic_DNA"/>
</dbReference>
<dbReference type="Gene3D" id="3.10.20.30">
    <property type="match status" value="1"/>
</dbReference>
<keyword evidence="2" id="KW-1185">Reference proteome</keyword>
<organism evidence="1 2">
    <name type="scientific">Nannochloropsis gaditana</name>
    <dbReference type="NCBI Taxonomy" id="72520"/>
    <lineage>
        <taxon>Eukaryota</taxon>
        <taxon>Sar</taxon>
        <taxon>Stramenopiles</taxon>
        <taxon>Ochrophyta</taxon>
        <taxon>Eustigmatophyceae</taxon>
        <taxon>Eustigmatales</taxon>
        <taxon>Monodopsidaceae</taxon>
        <taxon>Nannochloropsis</taxon>
    </lineage>
</organism>
<dbReference type="AlphaFoldDB" id="W7TD75"/>
<dbReference type="InterPro" id="IPR012675">
    <property type="entry name" value="Beta-grasp_dom_sf"/>
</dbReference>
<sequence>MPSIKILFFAAARELVGGVQQVDVEIQPRADSSGVLYLRDVRTYLASAFPDLDSIIADVTLALNMQYVAAVESLLCVDAPGIRTERCKSETSGCLVNVLNFHPNVVVTRHRVEAGPRCRQALLCCAGGDIAVCDPAVESKSRVASFVPPSLPAGDAVGL</sequence>
<protein>
    <submittedName>
        <fullName evidence="1">Uncharacterized protein</fullName>
    </submittedName>
</protein>
<gene>
    <name evidence="1" type="ORF">Naga_100019g32</name>
</gene>
<evidence type="ECO:0000313" key="1">
    <source>
        <dbReference type="EMBL" id="EWM21468.1"/>
    </source>
</evidence>
<evidence type="ECO:0000313" key="2">
    <source>
        <dbReference type="Proteomes" id="UP000019335"/>
    </source>
</evidence>
<accession>W7TD75</accession>
<dbReference type="Proteomes" id="UP000019335">
    <property type="component" value="Unassembled WGS sequence"/>
</dbReference>
<comment type="caution">
    <text evidence="1">The sequence shown here is derived from an EMBL/GenBank/DDBJ whole genome shotgun (WGS) entry which is preliminary data.</text>
</comment>
<dbReference type="OrthoDB" id="5531344at2759"/>
<proteinExistence type="predicted"/>
<reference evidence="1 2" key="1">
    <citation type="journal article" date="2014" name="Mol. Plant">
        <title>Chromosome Scale Genome Assembly and Transcriptome Profiling of Nannochloropsis gaditana in Nitrogen Depletion.</title>
        <authorList>
            <person name="Corteggiani Carpinelli E."/>
            <person name="Telatin A."/>
            <person name="Vitulo N."/>
            <person name="Forcato C."/>
            <person name="D'Angelo M."/>
            <person name="Schiavon R."/>
            <person name="Vezzi A."/>
            <person name="Giacometti G.M."/>
            <person name="Morosinotto T."/>
            <person name="Valle G."/>
        </authorList>
    </citation>
    <scope>NUCLEOTIDE SEQUENCE [LARGE SCALE GENOMIC DNA]</scope>
    <source>
        <strain evidence="1 2">B-31</strain>
    </source>
</reference>
<name>W7TD75_9STRA</name>